<dbReference type="InParanoid" id="A0A151GWE1"/>
<feature type="region of interest" description="Disordered" evidence="1">
    <location>
        <begin position="847"/>
        <end position="866"/>
    </location>
</feature>
<feature type="compositionally biased region" description="Low complexity" evidence="1">
    <location>
        <begin position="825"/>
        <end position="834"/>
    </location>
</feature>
<name>A0A151GWE1_DRECN</name>
<feature type="compositionally biased region" description="Low complexity" evidence="1">
    <location>
        <begin position="716"/>
        <end position="725"/>
    </location>
</feature>
<feature type="region of interest" description="Disordered" evidence="1">
    <location>
        <begin position="438"/>
        <end position="458"/>
    </location>
</feature>
<accession>A0A151GWE1</accession>
<reference evidence="4 5" key="1">
    <citation type="journal article" date="2016" name="Sci. Rep.">
        <title>Insights into Adaptations to a Near-Obligate Nematode Endoparasitic Lifestyle from the Finished Genome of Drechmeria coniospora.</title>
        <authorList>
            <person name="Zhang L."/>
            <person name="Zhou Z."/>
            <person name="Guo Q."/>
            <person name="Fokkens L."/>
            <person name="Miskei M."/>
            <person name="Pocsi I."/>
            <person name="Zhang W."/>
            <person name="Chen M."/>
            <person name="Wang L."/>
            <person name="Sun Y."/>
            <person name="Donzelli B.G."/>
            <person name="Gibson D.M."/>
            <person name="Nelson D.R."/>
            <person name="Luo J.G."/>
            <person name="Rep M."/>
            <person name="Liu H."/>
            <person name="Yang S."/>
            <person name="Wang J."/>
            <person name="Krasnoff S.B."/>
            <person name="Xu Y."/>
            <person name="Molnar I."/>
            <person name="Lin M."/>
        </authorList>
    </citation>
    <scope>NUCLEOTIDE SEQUENCE [LARGE SCALE GENOMIC DNA]</scope>
    <source>
        <strain evidence="4 5">ARSEF 6962</strain>
    </source>
</reference>
<dbReference type="Gene3D" id="2.120.10.80">
    <property type="entry name" value="Kelch-type beta propeller"/>
    <property type="match status" value="1"/>
</dbReference>
<gene>
    <name evidence="4" type="ORF">DCS_02532</name>
</gene>
<feature type="region of interest" description="Disordered" evidence="1">
    <location>
        <begin position="609"/>
        <end position="628"/>
    </location>
</feature>
<dbReference type="InterPro" id="IPR011043">
    <property type="entry name" value="Gal_Oxase/kelch_b-propeller"/>
</dbReference>
<feature type="region of interest" description="Disordered" evidence="1">
    <location>
        <begin position="642"/>
        <end position="662"/>
    </location>
</feature>
<protein>
    <recommendedName>
        <fullName evidence="6">Galactose oxidase</fullName>
    </recommendedName>
</protein>
<keyword evidence="5" id="KW-1185">Reference proteome</keyword>
<feature type="region of interest" description="Disordered" evidence="1">
    <location>
        <begin position="681"/>
        <end position="768"/>
    </location>
</feature>
<keyword evidence="2" id="KW-0812">Transmembrane</keyword>
<feature type="region of interest" description="Disordered" evidence="1">
    <location>
        <begin position="931"/>
        <end position="964"/>
    </location>
</feature>
<proteinExistence type="predicted"/>
<feature type="region of interest" description="Disordered" evidence="1">
    <location>
        <begin position="787"/>
        <end position="842"/>
    </location>
</feature>
<dbReference type="InterPro" id="IPR015915">
    <property type="entry name" value="Kelch-typ_b-propeller"/>
</dbReference>
<feature type="region of interest" description="Disordered" evidence="1">
    <location>
        <begin position="872"/>
        <end position="893"/>
    </location>
</feature>
<keyword evidence="3" id="KW-0732">Signal</keyword>
<keyword evidence="2" id="KW-0472">Membrane</keyword>
<feature type="compositionally biased region" description="Low complexity" evidence="1">
    <location>
        <begin position="438"/>
        <end position="457"/>
    </location>
</feature>
<feature type="region of interest" description="Disordered" evidence="1">
    <location>
        <begin position="1039"/>
        <end position="1063"/>
    </location>
</feature>
<evidence type="ECO:0000256" key="1">
    <source>
        <dbReference type="SAM" id="MobiDB-lite"/>
    </source>
</evidence>
<dbReference type="SUPFAM" id="SSF50965">
    <property type="entry name" value="Galactose oxidase, central domain"/>
    <property type="match status" value="1"/>
</dbReference>
<dbReference type="Proteomes" id="UP000076580">
    <property type="component" value="Chromosome 01"/>
</dbReference>
<dbReference type="AlphaFoldDB" id="A0A151GWE1"/>
<feature type="transmembrane region" description="Helical" evidence="2">
    <location>
        <begin position="464"/>
        <end position="487"/>
    </location>
</feature>
<keyword evidence="2" id="KW-1133">Transmembrane helix</keyword>
<comment type="caution">
    <text evidence="4">The sequence shown here is derived from an EMBL/GenBank/DDBJ whole genome shotgun (WGS) entry which is preliminary data.</text>
</comment>
<feature type="chain" id="PRO_5007580996" description="Galactose oxidase" evidence="3">
    <location>
        <begin position="43"/>
        <end position="1104"/>
    </location>
</feature>
<dbReference type="RefSeq" id="XP_040660742.1">
    <property type="nucleotide sequence ID" value="XM_040799859.1"/>
</dbReference>
<feature type="signal peptide" evidence="3">
    <location>
        <begin position="1"/>
        <end position="42"/>
    </location>
</feature>
<dbReference type="EMBL" id="LAYC01000001">
    <property type="protein sequence ID" value="KYK61390.1"/>
    <property type="molecule type" value="Genomic_DNA"/>
</dbReference>
<evidence type="ECO:0000313" key="4">
    <source>
        <dbReference type="EMBL" id="KYK61390.1"/>
    </source>
</evidence>
<feature type="compositionally biased region" description="Basic and acidic residues" evidence="1">
    <location>
        <begin position="847"/>
        <end position="856"/>
    </location>
</feature>
<sequence length="1104" mass="118666">MATKHNQHHHHHRRRHHGRRRAAALVALALAVATSPSSIAAALELPYVPTQILTPAACFNRSSCRGQDVAYILSPDATGTTTQLLAFNYSTAIDGGDVPRTATKDLPFLKDAPANTAFGAVRTGDGTLAVYAGACDADGGDLWTFDPAAPAAEWDKRETAAATTGSKPKAPYFLGGILSFSSKIAPVPDQPTIYTYGGICASPSSDADAWQSRGNYTTTTTSLTPDDQRATTSYHAAVASLGGPKSPFASFSITQLPSSTTNMSGTVSQRASFVFMGGHTKSAFINMSTIAVWTLPEETWSFVNVQAPDTEDAQSGVESRAGHTAVLSEDGLSIVVLGGWVGDLSTPAQPQLAVLEMNQTYSSWRWKVPKDQPSGNGIFGHGAALLPGNVMMVYGGWETQPATSGNAKRQAAASPSPRFLNLTSMAWTPSYRNPNVVDASARDAGAPDAPGAGNGSATSRRLGLGLGLGLGLAFLLGIVLVIFLWRLRQRKRQAGRRDEAARAMAEDANHFLHDDDMAERHHPFIWGSRDWRTGHDASERSLGYESLRGARTSLDASPAILPSAAIARKPVPRISRAGYQPTEGRHAAFAPAPGAIHPILEDDEDEFNRHRASLPHDGPLTPSSVHSNPFITPTASVVVPPLAFPPRRGSTPPSPDTVFRRHDPDVRDWVSDVDAADALLTRYNNRPGKGSPTRGGSIGSSVTGIKDDDSRTGSNLSESARSVVESLRRSVSERRSVVAENPLPPPPLRQREQYQQHAKSGSSSSSSFLTARTGFGALQAEAPSLLMAGRPRPGSPVPCDDDESGSPSKLKPRRNWLGSLRRVFSTSGGTPPTSATRDDFPERLSIEATGSDHETRATGGLSGDLLRRKQGRHDWEEDAGGSAAAHEEPQQVKDMENEWDIERAVEQRLVQVMFTVPKERLRVVNGDDAAADDDAEGDLSASSSHQHLHEHWHEQERGQVTPQTASVHEALAAEVIDSPMSSFFPHDDVSSLSTSFLASDRPQPQATATLDGVESSEQDLQAEEGRQGERYRERFLDLPDLGPLDLDPPKRFSHSTDASWGPSISGAVLTAEAVTFERPRTRVREMVDQFERSASQSPTRVARE</sequence>
<dbReference type="GeneID" id="63715175"/>
<feature type="compositionally biased region" description="Basic and acidic residues" evidence="1">
    <location>
        <begin position="947"/>
        <end position="957"/>
    </location>
</feature>
<feature type="compositionally biased region" description="Basic and acidic residues" evidence="1">
    <location>
        <begin position="726"/>
        <end position="737"/>
    </location>
</feature>
<evidence type="ECO:0000256" key="3">
    <source>
        <dbReference type="SAM" id="SignalP"/>
    </source>
</evidence>
<evidence type="ECO:0000256" key="2">
    <source>
        <dbReference type="SAM" id="Phobius"/>
    </source>
</evidence>
<organism evidence="4 5">
    <name type="scientific">Drechmeria coniospora</name>
    <name type="common">Nematophagous fungus</name>
    <name type="synonym">Meria coniospora</name>
    <dbReference type="NCBI Taxonomy" id="98403"/>
    <lineage>
        <taxon>Eukaryota</taxon>
        <taxon>Fungi</taxon>
        <taxon>Dikarya</taxon>
        <taxon>Ascomycota</taxon>
        <taxon>Pezizomycotina</taxon>
        <taxon>Sordariomycetes</taxon>
        <taxon>Hypocreomycetidae</taxon>
        <taxon>Hypocreales</taxon>
        <taxon>Ophiocordycipitaceae</taxon>
        <taxon>Drechmeria</taxon>
    </lineage>
</organism>
<dbReference type="STRING" id="98403.A0A151GWE1"/>
<evidence type="ECO:0008006" key="6">
    <source>
        <dbReference type="Google" id="ProtNLM"/>
    </source>
</evidence>
<evidence type="ECO:0000313" key="5">
    <source>
        <dbReference type="Proteomes" id="UP000076580"/>
    </source>
</evidence>